<dbReference type="InterPro" id="IPR045598">
    <property type="entry name" value="DUF6457"/>
</dbReference>
<dbReference type="STRING" id="35622.SAMN04489764_4508"/>
<dbReference type="RefSeq" id="WP_093261727.1">
    <property type="nucleotide sequence ID" value="NZ_FNKK01000002.1"/>
</dbReference>
<feature type="region of interest" description="Disordered" evidence="2">
    <location>
        <begin position="1"/>
        <end position="25"/>
    </location>
</feature>
<keyword evidence="1" id="KW-0808">Transferase</keyword>
<evidence type="ECO:0000313" key="6">
    <source>
        <dbReference type="Proteomes" id="UP000217103"/>
    </source>
</evidence>
<dbReference type="SUPFAM" id="SSF53448">
    <property type="entry name" value="Nucleotide-diphospho-sugar transferases"/>
    <property type="match status" value="1"/>
</dbReference>
<dbReference type="AlphaFoldDB" id="A0A1H1HKJ8"/>
<name>A0A1H1HKJ8_9ACTN</name>
<dbReference type="EMBL" id="FNKK01000002">
    <property type="protein sequence ID" value="SDR25556.1"/>
    <property type="molecule type" value="Genomic_DNA"/>
</dbReference>
<evidence type="ECO:0000259" key="4">
    <source>
        <dbReference type="Pfam" id="PF20058"/>
    </source>
</evidence>
<dbReference type="Pfam" id="PF20058">
    <property type="entry name" value="DUF6457"/>
    <property type="match status" value="1"/>
</dbReference>
<proteinExistence type="predicted"/>
<dbReference type="InterPro" id="IPR025877">
    <property type="entry name" value="MobA-like_NTP_Trfase"/>
</dbReference>
<evidence type="ECO:0000313" key="5">
    <source>
        <dbReference type="EMBL" id="SDR25556.1"/>
    </source>
</evidence>
<protein>
    <submittedName>
        <fullName evidence="5">Molybdopterin-guanine dinucleotide biosynthesis protein A</fullName>
    </submittedName>
</protein>
<feature type="compositionally biased region" description="Low complexity" evidence="2">
    <location>
        <begin position="8"/>
        <end position="20"/>
    </location>
</feature>
<evidence type="ECO:0000259" key="3">
    <source>
        <dbReference type="Pfam" id="PF12804"/>
    </source>
</evidence>
<dbReference type="InterPro" id="IPR029044">
    <property type="entry name" value="Nucleotide-diphossugar_trans"/>
</dbReference>
<feature type="domain" description="MobA-like NTP transferase" evidence="3">
    <location>
        <begin position="34"/>
        <end position="182"/>
    </location>
</feature>
<accession>A0A1H1HKJ8</accession>
<dbReference type="Gene3D" id="3.90.550.10">
    <property type="entry name" value="Spore Coat Polysaccharide Biosynthesis Protein SpsA, Chain A"/>
    <property type="match status" value="1"/>
</dbReference>
<dbReference type="Pfam" id="PF12804">
    <property type="entry name" value="NTP_transf_3"/>
    <property type="match status" value="1"/>
</dbReference>
<dbReference type="PANTHER" id="PTHR19136">
    <property type="entry name" value="MOLYBDENUM COFACTOR GUANYLYLTRANSFERASE"/>
    <property type="match status" value="1"/>
</dbReference>
<organism evidence="5 6">
    <name type="scientific">Thermostaphylospora chromogena</name>
    <dbReference type="NCBI Taxonomy" id="35622"/>
    <lineage>
        <taxon>Bacteria</taxon>
        <taxon>Bacillati</taxon>
        <taxon>Actinomycetota</taxon>
        <taxon>Actinomycetes</taxon>
        <taxon>Streptosporangiales</taxon>
        <taxon>Thermomonosporaceae</taxon>
        <taxon>Thermostaphylospora</taxon>
    </lineage>
</organism>
<reference evidence="5 6" key="1">
    <citation type="submission" date="2016-10" db="EMBL/GenBank/DDBJ databases">
        <authorList>
            <person name="de Groot N.N."/>
        </authorList>
    </citation>
    <scope>NUCLEOTIDE SEQUENCE [LARGE SCALE GENOMIC DNA]</scope>
    <source>
        <strain evidence="5 6">DSM 43794</strain>
    </source>
</reference>
<gene>
    <name evidence="5" type="ORF">SAMN04489764_4508</name>
</gene>
<dbReference type="OrthoDB" id="4735656at2"/>
<evidence type="ECO:0000256" key="2">
    <source>
        <dbReference type="SAM" id="MobiDB-lite"/>
    </source>
</evidence>
<evidence type="ECO:0000256" key="1">
    <source>
        <dbReference type="ARBA" id="ARBA00022679"/>
    </source>
</evidence>
<sequence>MRVHDGASDAAGASTAPDTAGGPGVGDARHVYDAVILAGGRAERLGGRDKPGMLVGGRSLVERVAAAVPDAARLVVVGPRRAEPAHAVFTREDPPGSGPIPALRAALPEVSAPWVALLAGDMPFLRPAHIAALSRAARAAGTGAVLVDAEGRPQWLAGMWAVPPLTRALDAYRGRSLRGLLGPLEPATVRPPADPGGMAAWFDCDTMDDLQRAREALAAAGNGDPMNVLAEWTTRMCQELGIDPERVDRDRILDLTKEVAHGVARPAAPLTAYLLGLAEGAGTAPADAVERITRLAREWQREN</sequence>
<dbReference type="Proteomes" id="UP000217103">
    <property type="component" value="Unassembled WGS sequence"/>
</dbReference>
<keyword evidence="6" id="KW-1185">Reference proteome</keyword>
<dbReference type="GO" id="GO:0016779">
    <property type="term" value="F:nucleotidyltransferase activity"/>
    <property type="evidence" value="ECO:0007669"/>
    <property type="project" value="TreeGrafter"/>
</dbReference>
<dbReference type="PANTHER" id="PTHR19136:SF81">
    <property type="entry name" value="MOLYBDENUM COFACTOR GUANYLYLTRANSFERASE"/>
    <property type="match status" value="1"/>
</dbReference>
<feature type="domain" description="DUF6457" evidence="4">
    <location>
        <begin position="225"/>
        <end position="302"/>
    </location>
</feature>